<reference evidence="5" key="1">
    <citation type="submission" date="2016-06" db="UniProtKB">
        <authorList>
            <consortium name="WormBaseParasite"/>
        </authorList>
    </citation>
    <scope>IDENTIFICATION</scope>
</reference>
<dbReference type="Proteomes" id="UP000272942">
    <property type="component" value="Unassembled WGS sequence"/>
</dbReference>
<organism evidence="5">
    <name type="scientific">Echinostoma caproni</name>
    <dbReference type="NCBI Taxonomy" id="27848"/>
    <lineage>
        <taxon>Eukaryota</taxon>
        <taxon>Metazoa</taxon>
        <taxon>Spiralia</taxon>
        <taxon>Lophotrochozoa</taxon>
        <taxon>Platyhelminthes</taxon>
        <taxon>Trematoda</taxon>
        <taxon>Digenea</taxon>
        <taxon>Plagiorchiida</taxon>
        <taxon>Echinostomata</taxon>
        <taxon>Echinostomatoidea</taxon>
        <taxon>Echinostomatidae</taxon>
        <taxon>Echinostoma</taxon>
    </lineage>
</organism>
<dbReference type="EMBL" id="UZAN01049723">
    <property type="protein sequence ID" value="VDP87654.1"/>
    <property type="molecule type" value="Genomic_DNA"/>
</dbReference>
<evidence type="ECO:0000256" key="1">
    <source>
        <dbReference type="SAM" id="MobiDB-lite"/>
    </source>
</evidence>
<evidence type="ECO:0000313" key="4">
    <source>
        <dbReference type="Proteomes" id="UP000272942"/>
    </source>
</evidence>
<dbReference type="AlphaFoldDB" id="A0A183AV25"/>
<feature type="transmembrane region" description="Helical" evidence="2">
    <location>
        <begin position="88"/>
        <end position="113"/>
    </location>
</feature>
<feature type="compositionally biased region" description="Basic and acidic residues" evidence="1">
    <location>
        <begin position="1"/>
        <end position="14"/>
    </location>
</feature>
<name>A0A183AV25_9TREM</name>
<evidence type="ECO:0000256" key="2">
    <source>
        <dbReference type="SAM" id="Phobius"/>
    </source>
</evidence>
<gene>
    <name evidence="3" type="ORF">ECPE_LOCUS10810</name>
</gene>
<sequence length="138" mass="15260">MESGIRFREIREYKPTTQGETINATSSGDSEPTAVLPRDDDEEEPADDLRPDLDAANKLNQGTAHVPAFIKAITSSLPPKWVNWTVRFFTTIFLISTFSLLVYLGPLALALLVGCMSWITPDWAGCAEQACQINPDLF</sequence>
<feature type="region of interest" description="Disordered" evidence="1">
    <location>
        <begin position="1"/>
        <end position="51"/>
    </location>
</feature>
<reference evidence="3 4" key="2">
    <citation type="submission" date="2018-11" db="EMBL/GenBank/DDBJ databases">
        <authorList>
            <consortium name="Pathogen Informatics"/>
        </authorList>
    </citation>
    <scope>NUCLEOTIDE SEQUENCE [LARGE SCALE GENOMIC DNA]</scope>
    <source>
        <strain evidence="3 4">Egypt</strain>
    </source>
</reference>
<accession>A0A183AV25</accession>
<keyword evidence="2" id="KW-0812">Transmembrane</keyword>
<evidence type="ECO:0000313" key="3">
    <source>
        <dbReference type="EMBL" id="VDP87654.1"/>
    </source>
</evidence>
<evidence type="ECO:0000313" key="5">
    <source>
        <dbReference type="WBParaSite" id="ECPE_0001084301-mRNA-1"/>
    </source>
</evidence>
<keyword evidence="2" id="KW-0472">Membrane</keyword>
<feature type="compositionally biased region" description="Polar residues" evidence="1">
    <location>
        <begin position="15"/>
        <end position="30"/>
    </location>
</feature>
<proteinExistence type="predicted"/>
<protein>
    <submittedName>
        <fullName evidence="5">YccF domain-containing protein</fullName>
    </submittedName>
</protein>
<keyword evidence="2" id="KW-1133">Transmembrane helix</keyword>
<keyword evidence="4" id="KW-1185">Reference proteome</keyword>
<dbReference type="WBParaSite" id="ECPE_0001084301-mRNA-1">
    <property type="protein sequence ID" value="ECPE_0001084301-mRNA-1"/>
    <property type="gene ID" value="ECPE_0001084301"/>
</dbReference>